<dbReference type="PANTHER" id="PTHR43233:SF1">
    <property type="entry name" value="FAMILY N-ACETYLTRANSFERASE, PUTATIVE (AFU_ORTHOLOGUE AFUA_6G03350)-RELATED"/>
    <property type="match status" value="1"/>
</dbReference>
<gene>
    <name evidence="2" type="ORF">F1189_27310</name>
</gene>
<accession>A0A5M6ILL4</accession>
<dbReference type="OrthoDB" id="9797417at2"/>
<dbReference type="CDD" id="cd04301">
    <property type="entry name" value="NAT_SF"/>
    <property type="match status" value="1"/>
</dbReference>
<organism evidence="2 3">
    <name type="scientific">Rhodovastum atsumiense</name>
    <dbReference type="NCBI Taxonomy" id="504468"/>
    <lineage>
        <taxon>Bacteria</taxon>
        <taxon>Pseudomonadati</taxon>
        <taxon>Pseudomonadota</taxon>
        <taxon>Alphaproteobacteria</taxon>
        <taxon>Acetobacterales</taxon>
        <taxon>Acetobacteraceae</taxon>
        <taxon>Rhodovastum</taxon>
    </lineage>
</organism>
<comment type="caution">
    <text evidence="2">The sequence shown here is derived from an EMBL/GenBank/DDBJ whole genome shotgun (WGS) entry which is preliminary data.</text>
</comment>
<feature type="domain" description="N-acetyltransferase" evidence="1">
    <location>
        <begin position="12"/>
        <end position="146"/>
    </location>
</feature>
<protein>
    <submittedName>
        <fullName evidence="2">GNAT family N-acetyltransferase</fullName>
    </submittedName>
</protein>
<evidence type="ECO:0000313" key="2">
    <source>
        <dbReference type="EMBL" id="KAA5608817.1"/>
    </source>
</evidence>
<dbReference type="InterPro" id="IPR053144">
    <property type="entry name" value="Acetyltransferase_Butenolide"/>
</dbReference>
<dbReference type="EMBL" id="VWPK01000067">
    <property type="protein sequence ID" value="KAA5608817.1"/>
    <property type="molecule type" value="Genomic_DNA"/>
</dbReference>
<evidence type="ECO:0000259" key="1">
    <source>
        <dbReference type="PROSITE" id="PS51186"/>
    </source>
</evidence>
<dbReference type="AlphaFoldDB" id="A0A5M6ILL4"/>
<evidence type="ECO:0000313" key="3">
    <source>
        <dbReference type="Proteomes" id="UP000325255"/>
    </source>
</evidence>
<dbReference type="Pfam" id="PF13508">
    <property type="entry name" value="Acetyltransf_7"/>
    <property type="match status" value="1"/>
</dbReference>
<dbReference type="Gene3D" id="3.40.630.30">
    <property type="match status" value="1"/>
</dbReference>
<dbReference type="PANTHER" id="PTHR43233">
    <property type="entry name" value="FAMILY N-ACETYLTRANSFERASE, PUTATIVE (AFU_ORTHOLOGUE AFUA_6G03350)-RELATED"/>
    <property type="match status" value="1"/>
</dbReference>
<reference evidence="2 3" key="1">
    <citation type="submission" date="2019-09" db="EMBL/GenBank/DDBJ databases">
        <title>Genome sequence of Rhodovastum atsumiense, a diverse member of the Acetobacteraceae family of non-sulfur purple photosynthetic bacteria.</title>
        <authorList>
            <person name="Meyer T."/>
            <person name="Kyndt J."/>
        </authorList>
    </citation>
    <scope>NUCLEOTIDE SEQUENCE [LARGE SCALE GENOMIC DNA]</scope>
    <source>
        <strain evidence="2 3">DSM 21279</strain>
    </source>
</reference>
<dbReference type="PROSITE" id="PS51186">
    <property type="entry name" value="GNAT"/>
    <property type="match status" value="1"/>
</dbReference>
<dbReference type="InterPro" id="IPR000182">
    <property type="entry name" value="GNAT_dom"/>
</dbReference>
<keyword evidence="3" id="KW-1185">Reference proteome</keyword>
<dbReference type="Proteomes" id="UP000325255">
    <property type="component" value="Unassembled WGS sequence"/>
</dbReference>
<name>A0A5M6ILL4_9PROT</name>
<dbReference type="SUPFAM" id="SSF55729">
    <property type="entry name" value="Acyl-CoA N-acyltransferases (Nat)"/>
    <property type="match status" value="1"/>
</dbReference>
<keyword evidence="2" id="KW-0808">Transferase</keyword>
<proteinExistence type="predicted"/>
<dbReference type="RefSeq" id="WP_150044947.1">
    <property type="nucleotide sequence ID" value="NZ_OW485601.1"/>
</dbReference>
<dbReference type="InterPro" id="IPR016181">
    <property type="entry name" value="Acyl_CoA_acyltransferase"/>
</dbReference>
<dbReference type="GO" id="GO:0016747">
    <property type="term" value="F:acyltransferase activity, transferring groups other than amino-acyl groups"/>
    <property type="evidence" value="ECO:0007669"/>
    <property type="project" value="InterPro"/>
</dbReference>
<sequence length="146" mass="15769">MAHEVPLADGWVISDDRARLDLTVVHRFLAGTYWARERPPAATERAIAGSLCLGLYAPDGAQAGFARIVTDYGVRAHLADVFVLPAWRGHGFGQALVRAALDHPDLAGIGLWSLATDDAHALYAKFGFVVHPAPQTQMVLHRPPKG</sequence>